<keyword evidence="4" id="KW-1003">Cell membrane</keyword>
<dbReference type="InterPro" id="IPR003838">
    <property type="entry name" value="ABC3_permease_C"/>
</dbReference>
<evidence type="ECO:0000256" key="6">
    <source>
        <dbReference type="ARBA" id="ARBA00022989"/>
    </source>
</evidence>
<dbReference type="GO" id="GO:0042953">
    <property type="term" value="P:lipoprotein transport"/>
    <property type="evidence" value="ECO:0007669"/>
    <property type="project" value="InterPro"/>
</dbReference>
<feature type="transmembrane region" description="Helical" evidence="8">
    <location>
        <begin position="370"/>
        <end position="392"/>
    </location>
</feature>
<comment type="similarity">
    <text evidence="2">Belongs to the ABC-4 integral membrane protein family. LolC/E subfamily.</text>
</comment>
<keyword evidence="7 8" id="KW-0472">Membrane</keyword>
<evidence type="ECO:0000313" key="11">
    <source>
        <dbReference type="EMBL" id="HCW93165.1"/>
    </source>
</evidence>
<keyword evidence="6 8" id="KW-1133">Transmembrane helix</keyword>
<name>A0A3D5QBD7_FLESI</name>
<comment type="caution">
    <text evidence="11">The sequence shown here is derived from an EMBL/GenBank/DDBJ whole genome shotgun (WGS) entry which is preliminary data.</text>
</comment>
<dbReference type="AlphaFoldDB" id="A0A3D5QBD7"/>
<dbReference type="InterPro" id="IPR011925">
    <property type="entry name" value="LolCE_TM"/>
</dbReference>
<evidence type="ECO:0000313" key="12">
    <source>
        <dbReference type="Proteomes" id="UP000262325"/>
    </source>
</evidence>
<keyword evidence="5 8" id="KW-0812">Transmembrane</keyword>
<evidence type="ECO:0000259" key="10">
    <source>
        <dbReference type="Pfam" id="PF12704"/>
    </source>
</evidence>
<evidence type="ECO:0000256" key="8">
    <source>
        <dbReference type="SAM" id="Phobius"/>
    </source>
</evidence>
<dbReference type="PANTHER" id="PTHR30489">
    <property type="entry name" value="LIPOPROTEIN-RELEASING SYSTEM TRANSMEMBRANE PROTEIN LOLE"/>
    <property type="match status" value="1"/>
</dbReference>
<feature type="transmembrane region" description="Helical" evidence="8">
    <location>
        <begin position="273"/>
        <end position="294"/>
    </location>
</feature>
<gene>
    <name evidence="11" type="ORF">DHM44_05745</name>
</gene>
<evidence type="ECO:0000259" key="9">
    <source>
        <dbReference type="Pfam" id="PF02687"/>
    </source>
</evidence>
<feature type="domain" description="MacB-like periplasmic core" evidence="10">
    <location>
        <begin position="25"/>
        <end position="246"/>
    </location>
</feature>
<feature type="transmembrane region" description="Helical" evidence="8">
    <location>
        <begin position="20"/>
        <end position="47"/>
    </location>
</feature>
<evidence type="ECO:0000256" key="4">
    <source>
        <dbReference type="ARBA" id="ARBA00022475"/>
    </source>
</evidence>
<evidence type="ECO:0000256" key="7">
    <source>
        <dbReference type="ARBA" id="ARBA00023136"/>
    </source>
</evidence>
<organism evidence="11 12">
    <name type="scientific">Flexistipes sinusarabici</name>
    <dbReference type="NCBI Taxonomy" id="2352"/>
    <lineage>
        <taxon>Bacteria</taxon>
        <taxon>Pseudomonadati</taxon>
        <taxon>Deferribacterota</taxon>
        <taxon>Deferribacteres</taxon>
        <taxon>Deferribacterales</taxon>
        <taxon>Flexistipitaceae</taxon>
        <taxon>Flexistipes</taxon>
    </lineage>
</organism>
<evidence type="ECO:0000256" key="1">
    <source>
        <dbReference type="ARBA" id="ARBA00004651"/>
    </source>
</evidence>
<feature type="transmembrane region" description="Helical" evidence="8">
    <location>
        <begin position="326"/>
        <end position="350"/>
    </location>
</feature>
<keyword evidence="11" id="KW-0449">Lipoprotein</keyword>
<dbReference type="InterPro" id="IPR051447">
    <property type="entry name" value="Lipoprotein-release_system"/>
</dbReference>
<keyword evidence="3" id="KW-0813">Transport</keyword>
<dbReference type="NCBIfam" id="TIGR02212">
    <property type="entry name" value="lolCE"/>
    <property type="match status" value="1"/>
</dbReference>
<evidence type="ECO:0000256" key="5">
    <source>
        <dbReference type="ARBA" id="ARBA00022692"/>
    </source>
</evidence>
<sequence length="409" mass="45330">MKISNFLAYRYLKSKKETKVLSFISLISIIGIVLGVATLIVVINVMIGFEDNLKQKILGANSHIIVNKIDGSAIDNWKETAEEIAKNDNVVGVSPFIISQVLLTSKERVSGVVLRGVIGKREIESSNIGKYMKRGDFDLKSDNATAKPPIILGKALANSLSTSIGEEIVVVSPFGKKGPFGFTPKMKKFRVAGIFDTGMYEYNNSLAYVNLHDIQNFMKMGDNVSGFSVKVKNFDNAGEIAEKIENKLGFPFWARDWLSMNQNLFSALKLEKAAMFVILTLIIVVASFNVISLITMTVKDKKRDIAIIRAMGASEKLIKNIFIKQGLYIGVVGTVFGNIIAYVICFVLKRYKLIELPADVYYMDSIPIKIVPEVFLLVTVCAIFITFISSIIPARQAAKMDPIEALRNE</sequence>
<dbReference type="PANTHER" id="PTHR30489:SF0">
    <property type="entry name" value="LIPOPROTEIN-RELEASING SYSTEM TRANSMEMBRANE PROTEIN LOLE"/>
    <property type="match status" value="1"/>
</dbReference>
<dbReference type="InterPro" id="IPR025857">
    <property type="entry name" value="MacB_PCD"/>
</dbReference>
<evidence type="ECO:0000256" key="3">
    <source>
        <dbReference type="ARBA" id="ARBA00022448"/>
    </source>
</evidence>
<dbReference type="Pfam" id="PF12704">
    <property type="entry name" value="MacB_PCD"/>
    <property type="match status" value="1"/>
</dbReference>
<accession>A0A3D5QBD7</accession>
<dbReference type="Proteomes" id="UP000262325">
    <property type="component" value="Unassembled WGS sequence"/>
</dbReference>
<dbReference type="Pfam" id="PF02687">
    <property type="entry name" value="FtsX"/>
    <property type="match status" value="1"/>
</dbReference>
<evidence type="ECO:0000256" key="2">
    <source>
        <dbReference type="ARBA" id="ARBA00005236"/>
    </source>
</evidence>
<reference evidence="11 12" key="1">
    <citation type="journal article" date="2018" name="Nat. Biotechnol.">
        <title>A standardized bacterial taxonomy based on genome phylogeny substantially revises the tree of life.</title>
        <authorList>
            <person name="Parks D.H."/>
            <person name="Chuvochina M."/>
            <person name="Waite D.W."/>
            <person name="Rinke C."/>
            <person name="Skarshewski A."/>
            <person name="Chaumeil P.A."/>
            <person name="Hugenholtz P."/>
        </authorList>
    </citation>
    <scope>NUCLEOTIDE SEQUENCE [LARGE SCALE GENOMIC DNA]</scope>
    <source>
        <strain evidence="11">UBA8672</strain>
    </source>
</reference>
<proteinExistence type="inferred from homology"/>
<dbReference type="GO" id="GO:0044874">
    <property type="term" value="P:lipoprotein localization to outer membrane"/>
    <property type="evidence" value="ECO:0007669"/>
    <property type="project" value="TreeGrafter"/>
</dbReference>
<dbReference type="GO" id="GO:0098797">
    <property type="term" value="C:plasma membrane protein complex"/>
    <property type="evidence" value="ECO:0007669"/>
    <property type="project" value="TreeGrafter"/>
</dbReference>
<comment type="subcellular location">
    <subcellularLocation>
        <location evidence="1">Cell membrane</location>
        <topology evidence="1">Multi-pass membrane protein</topology>
    </subcellularLocation>
</comment>
<feature type="domain" description="ABC3 transporter permease C-terminal" evidence="9">
    <location>
        <begin position="277"/>
        <end position="402"/>
    </location>
</feature>
<dbReference type="EMBL" id="DPPF01000112">
    <property type="protein sequence ID" value="HCW93165.1"/>
    <property type="molecule type" value="Genomic_DNA"/>
</dbReference>
<protein>
    <submittedName>
        <fullName evidence="11">Lipoprotein-releasing ABC transporter permease subunit</fullName>
    </submittedName>
</protein>